<dbReference type="InterPro" id="IPR040979">
    <property type="entry name" value="Vid27_N"/>
</dbReference>
<organism evidence="5 6">
    <name type="scientific">Trametes cubensis</name>
    <dbReference type="NCBI Taxonomy" id="1111947"/>
    <lineage>
        <taxon>Eukaryota</taxon>
        <taxon>Fungi</taxon>
        <taxon>Dikarya</taxon>
        <taxon>Basidiomycota</taxon>
        <taxon>Agaricomycotina</taxon>
        <taxon>Agaricomycetes</taxon>
        <taxon>Polyporales</taxon>
        <taxon>Polyporaceae</taxon>
        <taxon>Trametes</taxon>
    </lineage>
</organism>
<dbReference type="SUPFAM" id="SSF50969">
    <property type="entry name" value="YVTN repeat-like/Quinoprotein amine dehydrogenase"/>
    <property type="match status" value="1"/>
</dbReference>
<comment type="caution">
    <text evidence="5">The sequence shown here is derived from an EMBL/GenBank/DDBJ whole genome shotgun (WGS) entry which is preliminary data.</text>
</comment>
<evidence type="ECO:0000313" key="6">
    <source>
        <dbReference type="Proteomes" id="UP001215151"/>
    </source>
</evidence>
<dbReference type="InterPro" id="IPR013863">
    <property type="entry name" value="VID27_C"/>
</dbReference>
<dbReference type="PANTHER" id="PTHR31913:SF0">
    <property type="entry name" value="VACUOLAR IMPORT AND DEGRADATION PROTEIN 27"/>
    <property type="match status" value="1"/>
</dbReference>
<evidence type="ECO:0000313" key="5">
    <source>
        <dbReference type="EMBL" id="KAJ8481760.1"/>
    </source>
</evidence>
<dbReference type="AlphaFoldDB" id="A0AAD7XB67"/>
<evidence type="ECO:0000256" key="1">
    <source>
        <dbReference type="SAM" id="MobiDB-lite"/>
    </source>
</evidence>
<dbReference type="PANTHER" id="PTHR31913">
    <property type="entry name" value="VACUOLAR IMPORT AND DEGRADATION PROTEIN 27"/>
    <property type="match status" value="1"/>
</dbReference>
<dbReference type="InterPro" id="IPR011044">
    <property type="entry name" value="Quino_amine_DH_bsu"/>
</dbReference>
<name>A0AAD7XB67_9APHY</name>
<sequence length="810" mass="90461">MNIFRSLLGKVWHDPNAAEVVKISEGQLYLVRSGAVRGGRECMSVRPLSLWPLYNDAMATIRRVPSVEHHFQLVITRVYEDGDQELLEDEEETDEERVFLIGEELEFRTATTADGEPTFVWRDLDGDVDELYEFVAPGTNEPTRAFFETCMYRAMYERKYRASADNLADADLQEFIWHPPAAKKSKGKATRKASASKSDPVAPAATAQDSAVATTSTSPPASSVGQNTPAQSQSSEPDMPTLVSEPAELHLWDKDHGVFLKQADVIARVAHNPAGGQYDYWLVASTEEGQVLAHKLSSDMNQRWSSRVISFTWNNVDDSGVGNSWCLRFLTEESFDRFREVCTRALWEASNQLLWNKAKPDEQNYVLSSVTEDVEMKDVEDESDEEDAVEEELDKSEDEEEEEYPEEDEEAPAMPKGRNKQLTVGYKGDRSYVVRDDKIGVFSHTGQGQVKYYASISNVATPKGKVFSPKHVMLHDQDTKMVLMNPAEPHALYSLDIERGKVVEEWKVHDDITVDAIAPDNKFAQMTPEQTLVGISHNSLFRIDPRVSGTKMVDSQFKQYVSRNAFSSVATTEAGKLAVASEKGDLRLFDSIGKNAKTALPPLGDPIIGVDVTANGRWIVATTKTYLLLIDTLIGEGRYTGSLGFDRSFPANAKPIPRRLQLRAEHVAYMDNSVSFTPARFNMGEGKEENAIVTSTGQYVVAWDFAKVKKGQLDKYEIKKYVCPSATSALRLVRARLIRASSLPPSPTPPHRYDQYVVQDNFKFGDDKEIIVALQNDVLAINKKNLRRPTRASLAPGGGRTRSSIVNAPY</sequence>
<feature type="compositionally biased region" description="Low complexity" evidence="1">
    <location>
        <begin position="210"/>
        <end position="224"/>
    </location>
</feature>
<feature type="compositionally biased region" description="Acidic residues" evidence="1">
    <location>
        <begin position="372"/>
        <end position="411"/>
    </location>
</feature>
<feature type="compositionally biased region" description="Polar residues" evidence="1">
    <location>
        <begin position="801"/>
        <end position="810"/>
    </location>
</feature>
<feature type="domain" description="Vid27 N-terminal" evidence="4">
    <location>
        <begin position="1"/>
        <end position="175"/>
    </location>
</feature>
<gene>
    <name evidence="5" type="ORF">ONZ51_g5777</name>
</gene>
<dbReference type="Pfam" id="PF17748">
    <property type="entry name" value="VID27_N"/>
    <property type="match status" value="1"/>
</dbReference>
<evidence type="ECO:0000259" key="2">
    <source>
        <dbReference type="Pfam" id="PF08553"/>
    </source>
</evidence>
<feature type="domain" description="Vacuolar import/degradation Vid27 C-terminal" evidence="2">
    <location>
        <begin position="751"/>
        <end position="796"/>
    </location>
</feature>
<reference evidence="5" key="1">
    <citation type="submission" date="2022-11" db="EMBL/GenBank/DDBJ databases">
        <title>Genome Sequence of Cubamyces cubensis.</title>
        <authorList>
            <person name="Buettner E."/>
        </authorList>
    </citation>
    <scope>NUCLEOTIDE SEQUENCE</scope>
    <source>
        <strain evidence="5">MPL-01</strain>
    </source>
</reference>
<proteinExistence type="predicted"/>
<feature type="domain" description="Vid27 PH-like" evidence="3">
    <location>
        <begin position="241"/>
        <end position="348"/>
    </location>
</feature>
<feature type="region of interest" description="Disordered" evidence="1">
    <location>
        <begin position="183"/>
        <end position="242"/>
    </location>
</feature>
<feature type="domain" description="Vacuolar import/degradation Vid27 C-terminal" evidence="2">
    <location>
        <begin position="418"/>
        <end position="721"/>
    </location>
</feature>
<feature type="region of interest" description="Disordered" evidence="1">
    <location>
        <begin position="790"/>
        <end position="810"/>
    </location>
</feature>
<feature type="region of interest" description="Disordered" evidence="1">
    <location>
        <begin position="371"/>
        <end position="422"/>
    </location>
</feature>
<protein>
    <recommendedName>
        <fullName evidence="7">VID27 cytoplasmic protein</fullName>
    </recommendedName>
</protein>
<dbReference type="GO" id="GO:0005737">
    <property type="term" value="C:cytoplasm"/>
    <property type="evidence" value="ECO:0007669"/>
    <property type="project" value="TreeGrafter"/>
</dbReference>
<dbReference type="EMBL" id="JAPEVG010000129">
    <property type="protein sequence ID" value="KAJ8481760.1"/>
    <property type="molecule type" value="Genomic_DNA"/>
</dbReference>
<dbReference type="Pfam" id="PF08553">
    <property type="entry name" value="VID27"/>
    <property type="match status" value="2"/>
</dbReference>
<feature type="compositionally biased region" description="Polar residues" evidence="1">
    <location>
        <begin position="225"/>
        <end position="236"/>
    </location>
</feature>
<evidence type="ECO:0000259" key="3">
    <source>
        <dbReference type="Pfam" id="PF17747"/>
    </source>
</evidence>
<evidence type="ECO:0008006" key="7">
    <source>
        <dbReference type="Google" id="ProtNLM"/>
    </source>
</evidence>
<dbReference type="InterPro" id="IPR040768">
    <property type="entry name" value="Vid27_PH"/>
</dbReference>
<dbReference type="Proteomes" id="UP001215151">
    <property type="component" value="Unassembled WGS sequence"/>
</dbReference>
<evidence type="ECO:0000259" key="4">
    <source>
        <dbReference type="Pfam" id="PF17748"/>
    </source>
</evidence>
<dbReference type="InterPro" id="IPR040458">
    <property type="entry name" value="Vid27"/>
</dbReference>
<dbReference type="GO" id="GO:0005634">
    <property type="term" value="C:nucleus"/>
    <property type="evidence" value="ECO:0007669"/>
    <property type="project" value="TreeGrafter"/>
</dbReference>
<accession>A0AAD7XB67</accession>
<dbReference type="Pfam" id="PF17747">
    <property type="entry name" value="VID27_PH"/>
    <property type="match status" value="1"/>
</dbReference>
<keyword evidence="6" id="KW-1185">Reference proteome</keyword>